<evidence type="ECO:0000313" key="2">
    <source>
        <dbReference type="Proteomes" id="UP001273166"/>
    </source>
</evidence>
<sequence length="174" mass="19681">MGTEGSTTIIRGFKVSVLTLDAFLAAHGVDQTYGAPPFYSHHPDDDPISKLLISKISQHDPNADKSRFRVLIPLYESMPNFKTAYVAYAWVPVKAHREIKLDEYLPAEIPRGFEELRQEILSYEGLGKDEFGNPAKEGERIAEEGKMGVYAIITYNIRGGYRRDQWEQYGPEGL</sequence>
<dbReference type="EMBL" id="JAUDZG010000004">
    <property type="protein sequence ID" value="KAK3305241.1"/>
    <property type="molecule type" value="Genomic_DNA"/>
</dbReference>
<proteinExistence type="predicted"/>
<dbReference type="Proteomes" id="UP001273166">
    <property type="component" value="Unassembled WGS sequence"/>
</dbReference>
<reference evidence="1" key="2">
    <citation type="submission" date="2023-06" db="EMBL/GenBank/DDBJ databases">
        <authorList>
            <consortium name="Lawrence Berkeley National Laboratory"/>
            <person name="Mondo S.J."/>
            <person name="Hensen N."/>
            <person name="Bonometti L."/>
            <person name="Westerberg I."/>
            <person name="Brannstrom I.O."/>
            <person name="Guillou S."/>
            <person name="Cros-Aarteil S."/>
            <person name="Calhoun S."/>
            <person name="Haridas S."/>
            <person name="Kuo A."/>
            <person name="Pangilinan J."/>
            <person name="Riley R."/>
            <person name="Labutti K."/>
            <person name="Andreopoulos B."/>
            <person name="Lipzen A."/>
            <person name="Chen C."/>
            <person name="Yanf M."/>
            <person name="Daum C."/>
            <person name="Ng V."/>
            <person name="Clum A."/>
            <person name="Steindorff A."/>
            <person name="Ohm R."/>
            <person name="Martin F."/>
            <person name="Silar P."/>
            <person name="Natvig D."/>
            <person name="Lalanne C."/>
            <person name="Gautier V."/>
            <person name="Ament-Velasquez S.L."/>
            <person name="Kruys A."/>
            <person name="Hutchinson M.I."/>
            <person name="Powell A.J."/>
            <person name="Barry K."/>
            <person name="Miller A.N."/>
            <person name="Grigoriev I.V."/>
            <person name="Debuchy R."/>
            <person name="Gladieux P."/>
            <person name="Thoren M.H."/>
            <person name="Johannesson H."/>
        </authorList>
    </citation>
    <scope>NUCLEOTIDE SEQUENCE</scope>
    <source>
        <strain evidence="1">CBS 333.67</strain>
    </source>
</reference>
<accession>A0AAJ0GSE8</accession>
<organism evidence="1 2">
    <name type="scientific">Chaetomium strumarium</name>
    <dbReference type="NCBI Taxonomy" id="1170767"/>
    <lineage>
        <taxon>Eukaryota</taxon>
        <taxon>Fungi</taxon>
        <taxon>Dikarya</taxon>
        <taxon>Ascomycota</taxon>
        <taxon>Pezizomycotina</taxon>
        <taxon>Sordariomycetes</taxon>
        <taxon>Sordariomycetidae</taxon>
        <taxon>Sordariales</taxon>
        <taxon>Chaetomiaceae</taxon>
        <taxon>Chaetomium</taxon>
    </lineage>
</organism>
<dbReference type="GeneID" id="87881281"/>
<evidence type="ECO:0000313" key="1">
    <source>
        <dbReference type="EMBL" id="KAK3305241.1"/>
    </source>
</evidence>
<dbReference type="AlphaFoldDB" id="A0AAJ0GSE8"/>
<keyword evidence="2" id="KW-1185">Reference proteome</keyword>
<reference evidence="1" key="1">
    <citation type="journal article" date="2023" name="Mol. Phylogenet. Evol.">
        <title>Genome-scale phylogeny and comparative genomics of the fungal order Sordariales.</title>
        <authorList>
            <person name="Hensen N."/>
            <person name="Bonometti L."/>
            <person name="Westerberg I."/>
            <person name="Brannstrom I.O."/>
            <person name="Guillou S."/>
            <person name="Cros-Aarteil S."/>
            <person name="Calhoun S."/>
            <person name="Haridas S."/>
            <person name="Kuo A."/>
            <person name="Mondo S."/>
            <person name="Pangilinan J."/>
            <person name="Riley R."/>
            <person name="LaButti K."/>
            <person name="Andreopoulos B."/>
            <person name="Lipzen A."/>
            <person name="Chen C."/>
            <person name="Yan M."/>
            <person name="Daum C."/>
            <person name="Ng V."/>
            <person name="Clum A."/>
            <person name="Steindorff A."/>
            <person name="Ohm R.A."/>
            <person name="Martin F."/>
            <person name="Silar P."/>
            <person name="Natvig D.O."/>
            <person name="Lalanne C."/>
            <person name="Gautier V."/>
            <person name="Ament-Velasquez S.L."/>
            <person name="Kruys A."/>
            <person name="Hutchinson M.I."/>
            <person name="Powell A.J."/>
            <person name="Barry K."/>
            <person name="Miller A.N."/>
            <person name="Grigoriev I.V."/>
            <person name="Debuchy R."/>
            <person name="Gladieux P."/>
            <person name="Hiltunen Thoren M."/>
            <person name="Johannesson H."/>
        </authorList>
    </citation>
    <scope>NUCLEOTIDE SEQUENCE</scope>
    <source>
        <strain evidence="1">CBS 333.67</strain>
    </source>
</reference>
<comment type="caution">
    <text evidence="1">The sequence shown here is derived from an EMBL/GenBank/DDBJ whole genome shotgun (WGS) entry which is preliminary data.</text>
</comment>
<protein>
    <submittedName>
        <fullName evidence="1">Uncharacterized protein</fullName>
    </submittedName>
</protein>
<dbReference type="RefSeq" id="XP_062721021.1">
    <property type="nucleotide sequence ID" value="XM_062862452.1"/>
</dbReference>
<name>A0AAJ0GSE8_9PEZI</name>
<gene>
    <name evidence="1" type="ORF">B0T15DRAFT_191797</name>
</gene>